<feature type="domain" description="UspA" evidence="2">
    <location>
        <begin position="6"/>
        <end position="160"/>
    </location>
</feature>
<dbReference type="InterPro" id="IPR006015">
    <property type="entry name" value="Universal_stress_UspA"/>
</dbReference>
<gene>
    <name evidence="3" type="ORF">J2W49_000401</name>
</gene>
<evidence type="ECO:0000259" key="2">
    <source>
        <dbReference type="Pfam" id="PF00582"/>
    </source>
</evidence>
<dbReference type="Proteomes" id="UP001265700">
    <property type="component" value="Unassembled WGS sequence"/>
</dbReference>
<dbReference type="InterPro" id="IPR006016">
    <property type="entry name" value="UspA"/>
</dbReference>
<accession>A0ABU1WGS8</accession>
<evidence type="ECO:0000313" key="4">
    <source>
        <dbReference type="Proteomes" id="UP001265700"/>
    </source>
</evidence>
<reference evidence="3 4" key="1">
    <citation type="submission" date="2023-07" db="EMBL/GenBank/DDBJ databases">
        <title>Sorghum-associated microbial communities from plants grown in Nebraska, USA.</title>
        <authorList>
            <person name="Schachtman D."/>
        </authorList>
    </citation>
    <scope>NUCLEOTIDE SEQUENCE [LARGE SCALE GENOMIC DNA]</scope>
    <source>
        <strain evidence="3 4">4249</strain>
    </source>
</reference>
<dbReference type="Pfam" id="PF00582">
    <property type="entry name" value="Usp"/>
    <property type="match status" value="2"/>
</dbReference>
<sequence>MTRDLKVLACVDQSAYANHVADYAVWAALRMNAPLEFLHVIDRHAPVGAGQDHSGSIGANAQENLLSQLSTEDEVRSRAARDSGRIFLNTLRERALAAGVSTVDTRQRHGDLEETLTEQQNDVRLFVLGRRGASADNTQRDLGRHVEWVVRALQRPILVVTEGFKAPERVLIAFDGSSITRKGVEMVAASPLFQGLPIHIVMAGKPGQDAPKQMEWARNKLEAAGFGVVTEIVPGDPETVIGATVRSKGIDLLMMGAYTHSPLRSLVMGSKTTDLLRVARIPTLLLR</sequence>
<proteinExistence type="inferred from homology"/>
<dbReference type="SUPFAM" id="SSF52402">
    <property type="entry name" value="Adenine nucleotide alpha hydrolases-like"/>
    <property type="match status" value="2"/>
</dbReference>
<organism evidence="3 4">
    <name type="scientific">Hydrogenophaga palleronii</name>
    <dbReference type="NCBI Taxonomy" id="65655"/>
    <lineage>
        <taxon>Bacteria</taxon>
        <taxon>Pseudomonadati</taxon>
        <taxon>Pseudomonadota</taxon>
        <taxon>Betaproteobacteria</taxon>
        <taxon>Burkholderiales</taxon>
        <taxon>Comamonadaceae</taxon>
        <taxon>Hydrogenophaga</taxon>
    </lineage>
</organism>
<dbReference type="PANTHER" id="PTHR46268:SF6">
    <property type="entry name" value="UNIVERSAL STRESS PROTEIN UP12"/>
    <property type="match status" value="1"/>
</dbReference>
<keyword evidence="4" id="KW-1185">Reference proteome</keyword>
<dbReference type="CDD" id="cd00293">
    <property type="entry name" value="USP-like"/>
    <property type="match status" value="2"/>
</dbReference>
<evidence type="ECO:0000313" key="3">
    <source>
        <dbReference type="EMBL" id="MDR7148473.1"/>
    </source>
</evidence>
<name>A0ABU1WGS8_9BURK</name>
<dbReference type="Gene3D" id="3.40.50.12370">
    <property type="match status" value="1"/>
</dbReference>
<comment type="similarity">
    <text evidence="1">Belongs to the universal stress protein A family.</text>
</comment>
<protein>
    <submittedName>
        <fullName evidence="3">Nucleotide-binding universal stress UspA family protein</fullName>
    </submittedName>
</protein>
<dbReference type="PRINTS" id="PR01438">
    <property type="entry name" value="UNVRSLSTRESS"/>
</dbReference>
<comment type="caution">
    <text evidence="3">The sequence shown here is derived from an EMBL/GenBank/DDBJ whole genome shotgun (WGS) entry which is preliminary data.</text>
</comment>
<evidence type="ECO:0000256" key="1">
    <source>
        <dbReference type="ARBA" id="ARBA00008791"/>
    </source>
</evidence>
<feature type="domain" description="UspA" evidence="2">
    <location>
        <begin position="215"/>
        <end position="287"/>
    </location>
</feature>
<dbReference type="EMBL" id="JAVDWU010000001">
    <property type="protein sequence ID" value="MDR7148473.1"/>
    <property type="molecule type" value="Genomic_DNA"/>
</dbReference>
<dbReference type="RefSeq" id="WP_310311100.1">
    <property type="nucleotide sequence ID" value="NZ_JAVDWU010000001.1"/>
</dbReference>
<dbReference type="PANTHER" id="PTHR46268">
    <property type="entry name" value="STRESS RESPONSE PROTEIN NHAX"/>
    <property type="match status" value="1"/>
</dbReference>